<dbReference type="Proteomes" id="UP001207468">
    <property type="component" value="Unassembled WGS sequence"/>
</dbReference>
<proteinExistence type="predicted"/>
<organism evidence="1 2">
    <name type="scientific">Russula earlei</name>
    <dbReference type="NCBI Taxonomy" id="71964"/>
    <lineage>
        <taxon>Eukaryota</taxon>
        <taxon>Fungi</taxon>
        <taxon>Dikarya</taxon>
        <taxon>Basidiomycota</taxon>
        <taxon>Agaricomycotina</taxon>
        <taxon>Agaricomycetes</taxon>
        <taxon>Russulales</taxon>
        <taxon>Russulaceae</taxon>
        <taxon>Russula</taxon>
    </lineage>
</organism>
<dbReference type="EMBL" id="JAGFNK010000078">
    <property type="protein sequence ID" value="KAI9508852.1"/>
    <property type="molecule type" value="Genomic_DNA"/>
</dbReference>
<evidence type="ECO:0000313" key="1">
    <source>
        <dbReference type="EMBL" id="KAI9508852.1"/>
    </source>
</evidence>
<keyword evidence="2" id="KW-1185">Reference proteome</keyword>
<reference evidence="1" key="1">
    <citation type="submission" date="2021-03" db="EMBL/GenBank/DDBJ databases">
        <title>Evolutionary priming and transition to the ectomycorrhizal habit in an iconic lineage of mushroom-forming fungi: is preadaptation a requirement?</title>
        <authorList>
            <consortium name="DOE Joint Genome Institute"/>
            <person name="Looney B.P."/>
            <person name="Miyauchi S."/>
            <person name="Morin E."/>
            <person name="Drula E."/>
            <person name="Courty P.E."/>
            <person name="Chicoki N."/>
            <person name="Fauchery L."/>
            <person name="Kohler A."/>
            <person name="Kuo A."/>
            <person name="LaButti K."/>
            <person name="Pangilinan J."/>
            <person name="Lipzen A."/>
            <person name="Riley R."/>
            <person name="Andreopoulos W."/>
            <person name="He G."/>
            <person name="Johnson J."/>
            <person name="Barry K.W."/>
            <person name="Grigoriev I.V."/>
            <person name="Nagy L."/>
            <person name="Hibbett D."/>
            <person name="Henrissat B."/>
            <person name="Matheny P.B."/>
            <person name="Labbe J."/>
            <person name="Martin A.F."/>
        </authorList>
    </citation>
    <scope>NUCLEOTIDE SEQUENCE</scope>
    <source>
        <strain evidence="1">BPL698</strain>
    </source>
</reference>
<comment type="caution">
    <text evidence="1">The sequence shown here is derived from an EMBL/GenBank/DDBJ whole genome shotgun (WGS) entry which is preliminary data.</text>
</comment>
<gene>
    <name evidence="1" type="ORF">F5148DRAFT_839927</name>
</gene>
<protein>
    <submittedName>
        <fullName evidence="1">Uncharacterized protein</fullName>
    </submittedName>
</protein>
<name>A0ACC0UBH3_9AGAM</name>
<evidence type="ECO:0000313" key="2">
    <source>
        <dbReference type="Proteomes" id="UP001207468"/>
    </source>
</evidence>
<accession>A0ACC0UBH3</accession>
<sequence>MAGHGYVNNDPAVDRWNRMREDVYKHFRFTSRASWISLTGLVLVPGAVLILASQQDLKWKWGGKRKGESLLSHPSQAVNSAEEG</sequence>